<dbReference type="Gene3D" id="3.30.2310.20">
    <property type="entry name" value="RelE-like"/>
    <property type="match status" value="1"/>
</dbReference>
<gene>
    <name evidence="2" type="ORF">IHE29_16145</name>
</gene>
<proteinExistence type="predicted"/>
<name>A0ABZ2Q0U5_9BURK</name>
<accession>A0ABZ2Q0U5</accession>
<keyword evidence="3" id="KW-1185">Reference proteome</keyword>
<evidence type="ECO:0000313" key="2">
    <source>
        <dbReference type="EMBL" id="WXK40700.1"/>
    </source>
</evidence>
<protein>
    <submittedName>
        <fullName evidence="2">Type II toxin-antitoxin system RelE/ParE family toxin</fullName>
    </submittedName>
</protein>
<dbReference type="InterPro" id="IPR007712">
    <property type="entry name" value="RelE/ParE_toxin"/>
</dbReference>
<reference evidence="2 3" key="1">
    <citation type="submission" date="2020-09" db="EMBL/GenBank/DDBJ databases">
        <title>Genome sequences of Mycetohabitans spp.</title>
        <authorList>
            <person name="Carter M.E."/>
            <person name="Carpenter S.C.D."/>
            <person name="Bogdanove A.J."/>
        </authorList>
    </citation>
    <scope>NUCLEOTIDE SEQUENCE [LARGE SCALE GENOMIC DNA]</scope>
    <source>
        <strain evidence="2 3">B12</strain>
        <plasmid evidence="2 3">unnamed</plasmid>
    </source>
</reference>
<dbReference type="InterPro" id="IPR035093">
    <property type="entry name" value="RelE/ParE_toxin_dom_sf"/>
</dbReference>
<dbReference type="Pfam" id="PF05016">
    <property type="entry name" value="ParE_toxin"/>
    <property type="match status" value="1"/>
</dbReference>
<evidence type="ECO:0000313" key="3">
    <source>
        <dbReference type="Proteomes" id="UP001493153"/>
    </source>
</evidence>
<dbReference type="Proteomes" id="UP001493153">
    <property type="component" value="Plasmid unnamed"/>
</dbReference>
<evidence type="ECO:0000256" key="1">
    <source>
        <dbReference type="ARBA" id="ARBA00022649"/>
    </source>
</evidence>
<sequence>MKAGATIWAVRVTNTARDDFRRIIGWSVLQFGKRQARIDADTLSAAIQELMAGPTLCGVQARDDIAAGILTLHVARNGRTGRHFVMFQVAQQHRHVIDVLRILHEAMDLPRHMSSFMRDA</sequence>
<geneLocation type="plasmid" evidence="2 3">
    <name>unnamed</name>
</geneLocation>
<dbReference type="RefSeq" id="WP_338912014.1">
    <property type="nucleotide sequence ID" value="NZ_CP062177.1"/>
</dbReference>
<dbReference type="EMBL" id="CP062177">
    <property type="protein sequence ID" value="WXK40700.1"/>
    <property type="molecule type" value="Genomic_DNA"/>
</dbReference>
<organism evidence="2 3">
    <name type="scientific">Mycetohabitans rhizoxinica</name>
    <dbReference type="NCBI Taxonomy" id="412963"/>
    <lineage>
        <taxon>Bacteria</taxon>
        <taxon>Pseudomonadati</taxon>
        <taxon>Pseudomonadota</taxon>
        <taxon>Betaproteobacteria</taxon>
        <taxon>Burkholderiales</taxon>
        <taxon>Burkholderiaceae</taxon>
        <taxon>Mycetohabitans</taxon>
    </lineage>
</organism>
<keyword evidence="1" id="KW-1277">Toxin-antitoxin system</keyword>
<keyword evidence="2" id="KW-0614">Plasmid</keyword>